<evidence type="ECO:0008006" key="5">
    <source>
        <dbReference type="Google" id="ProtNLM"/>
    </source>
</evidence>
<sequence length="514" mass="59534">MRFKISRKKLCQLLVIASYPAILVLVWDYMMTLEFSLNQLFFEAVEEGRSKLYIHYSSYASTVLACFLYPTFGLLADVWIGRYKAILIGMVFCFLSWIIGGIGFIIDNYYHSDGVLLGFYGIAYFFQYCGYTCFTANIIQFNIDQLIGASSDELSTLIYWHTAVTPVIYIFIYTILNLLGHSFYVNMAIFIISGSAVSFVLVSHSLFKHTLEKVSLIKNPIKLIINVLFYAKKHKYPENRSALTYWEQEAPSRIDLGKRKYGGPFTEEEVENVKTFFGILPFFIAILGFVLSDSWFTLNIDANNLVLLSGIQYSICSLIILFLYLFFIRIFFYKFIASMLSRMSLGLFLALIVGISEMIAAKLIQLDVTFFNTNKTTYIYLLFLGISKLLVTQTSLEFIVAQTPVQMRGMMVGFWLASWDIGFLIDSLIELSFSCESKMICTSFFYYLTKNVIVFVILILFVILAKRYKYRVRENEVNIAQIVEDHYQRYMVQEEQFKRKDNDHFLITSTSSYY</sequence>
<feature type="transmembrane region" description="Helical" evidence="2">
    <location>
        <begin position="378"/>
        <end position="400"/>
    </location>
</feature>
<name>A0A1X7VU83_AMPQE</name>
<dbReference type="EnsemblMetazoa" id="XM_011406498.1">
    <property type="protein sequence ID" value="XP_011404800.1"/>
    <property type="gene ID" value="LOC105313237"/>
</dbReference>
<evidence type="ECO:0000313" key="4">
    <source>
        <dbReference type="Proteomes" id="UP000007879"/>
    </source>
</evidence>
<feature type="transmembrane region" description="Helical" evidence="2">
    <location>
        <begin position="157"/>
        <end position="176"/>
    </location>
</feature>
<feature type="transmembrane region" description="Helical" evidence="2">
    <location>
        <begin position="445"/>
        <end position="465"/>
    </location>
</feature>
<feature type="transmembrane region" description="Helical" evidence="2">
    <location>
        <begin position="53"/>
        <end position="75"/>
    </location>
</feature>
<feature type="transmembrane region" description="Helical" evidence="2">
    <location>
        <begin position="87"/>
        <end position="106"/>
    </location>
</feature>
<organism evidence="3">
    <name type="scientific">Amphimedon queenslandica</name>
    <name type="common">Sponge</name>
    <dbReference type="NCBI Taxonomy" id="400682"/>
    <lineage>
        <taxon>Eukaryota</taxon>
        <taxon>Metazoa</taxon>
        <taxon>Porifera</taxon>
        <taxon>Demospongiae</taxon>
        <taxon>Heteroscleromorpha</taxon>
        <taxon>Haplosclerida</taxon>
        <taxon>Niphatidae</taxon>
        <taxon>Amphimedon</taxon>
    </lineage>
</organism>
<dbReference type="KEGG" id="aqu:105313237"/>
<accession>A0A1X7VU83</accession>
<keyword evidence="2" id="KW-1133">Transmembrane helix</keyword>
<dbReference type="PANTHER" id="PTHR11654">
    <property type="entry name" value="OLIGOPEPTIDE TRANSPORTER-RELATED"/>
    <property type="match status" value="1"/>
</dbReference>
<reference evidence="4" key="1">
    <citation type="journal article" date="2010" name="Nature">
        <title>The Amphimedon queenslandica genome and the evolution of animal complexity.</title>
        <authorList>
            <person name="Srivastava M."/>
            <person name="Simakov O."/>
            <person name="Chapman J."/>
            <person name="Fahey B."/>
            <person name="Gauthier M.E."/>
            <person name="Mitros T."/>
            <person name="Richards G.S."/>
            <person name="Conaco C."/>
            <person name="Dacre M."/>
            <person name="Hellsten U."/>
            <person name="Larroux C."/>
            <person name="Putnam N.H."/>
            <person name="Stanke M."/>
            <person name="Adamska M."/>
            <person name="Darling A."/>
            <person name="Degnan S.M."/>
            <person name="Oakley T.H."/>
            <person name="Plachetzki D.C."/>
            <person name="Zhai Y."/>
            <person name="Adamski M."/>
            <person name="Calcino A."/>
            <person name="Cummins S.F."/>
            <person name="Goodstein D.M."/>
            <person name="Harris C."/>
            <person name="Jackson D.J."/>
            <person name="Leys S.P."/>
            <person name="Shu S."/>
            <person name="Woodcroft B.J."/>
            <person name="Vervoort M."/>
            <person name="Kosik K.S."/>
            <person name="Manning G."/>
            <person name="Degnan B.M."/>
            <person name="Rokhsar D.S."/>
        </authorList>
    </citation>
    <scope>NUCLEOTIDE SEQUENCE [LARGE SCALE GENOMIC DNA]</scope>
</reference>
<keyword evidence="2" id="KW-0812">Transmembrane</keyword>
<dbReference type="EnsemblMetazoa" id="Aqu2.1.43415_001">
    <property type="protein sequence ID" value="Aqu2.1.43415_001"/>
    <property type="gene ID" value="Aqu2.1.43415"/>
</dbReference>
<dbReference type="GO" id="GO:0015833">
    <property type="term" value="P:peptide transport"/>
    <property type="evidence" value="ECO:0007669"/>
    <property type="project" value="UniProtKB-KW"/>
</dbReference>
<dbReference type="AlphaFoldDB" id="A0A1X7VU83"/>
<feature type="transmembrane region" description="Helical" evidence="2">
    <location>
        <begin position="344"/>
        <end position="366"/>
    </location>
</feature>
<dbReference type="OrthoDB" id="8904098at2759"/>
<keyword evidence="1" id="KW-0813">Transport</keyword>
<dbReference type="Proteomes" id="UP000007879">
    <property type="component" value="Unassembled WGS sequence"/>
</dbReference>
<feature type="transmembrane region" description="Helical" evidence="2">
    <location>
        <begin position="182"/>
        <end position="202"/>
    </location>
</feature>
<dbReference type="InterPro" id="IPR036259">
    <property type="entry name" value="MFS_trans_sf"/>
</dbReference>
<feature type="transmembrane region" description="Helical" evidence="2">
    <location>
        <begin position="310"/>
        <end position="332"/>
    </location>
</feature>
<evidence type="ECO:0000313" key="3">
    <source>
        <dbReference type="EnsemblMetazoa" id="Aqu2.1.43415_001"/>
    </source>
</evidence>
<keyword evidence="1" id="KW-0653">Protein transport</keyword>
<feature type="transmembrane region" description="Helical" evidence="2">
    <location>
        <begin position="412"/>
        <end position="433"/>
    </location>
</feature>
<feature type="transmembrane region" description="Helical" evidence="2">
    <location>
        <begin position="276"/>
        <end position="298"/>
    </location>
</feature>
<protein>
    <recommendedName>
        <fullName evidence="5">Major facilitator superfamily (MFS) profile domain-containing protein</fullName>
    </recommendedName>
</protein>
<dbReference type="Gene3D" id="1.20.1250.20">
    <property type="entry name" value="MFS general substrate transporter like domains"/>
    <property type="match status" value="1"/>
</dbReference>
<evidence type="ECO:0000256" key="2">
    <source>
        <dbReference type="SAM" id="Phobius"/>
    </source>
</evidence>
<gene>
    <name evidence="3" type="primary">105313237</name>
</gene>
<proteinExistence type="predicted"/>
<feature type="transmembrane region" description="Helical" evidence="2">
    <location>
        <begin position="12"/>
        <end position="33"/>
    </location>
</feature>
<feature type="transmembrane region" description="Helical" evidence="2">
    <location>
        <begin position="118"/>
        <end position="136"/>
    </location>
</feature>
<dbReference type="InParanoid" id="A0A1X7VU83"/>
<evidence type="ECO:0000256" key="1">
    <source>
        <dbReference type="ARBA" id="ARBA00022856"/>
    </source>
</evidence>
<keyword evidence="2" id="KW-0472">Membrane</keyword>
<reference evidence="3" key="2">
    <citation type="submission" date="2017-05" db="UniProtKB">
        <authorList>
            <consortium name="EnsemblMetazoa"/>
        </authorList>
    </citation>
    <scope>IDENTIFICATION</scope>
</reference>
<keyword evidence="1" id="KW-0571">Peptide transport</keyword>
<keyword evidence="4" id="KW-1185">Reference proteome</keyword>